<protein>
    <submittedName>
        <fullName evidence="9">Twin-arginine translocase TatA/TatE family subunit</fullName>
    </submittedName>
</protein>
<dbReference type="PANTHER" id="PTHR42982">
    <property type="entry name" value="SEC-INDEPENDENT PROTEIN TRANSLOCASE PROTEIN TATA"/>
    <property type="match status" value="1"/>
</dbReference>
<keyword evidence="4" id="KW-0653">Protein transport</keyword>
<dbReference type="InterPro" id="IPR003369">
    <property type="entry name" value="TatA/B/E"/>
</dbReference>
<dbReference type="PRINTS" id="PR01506">
    <property type="entry name" value="TATBPROTEIN"/>
</dbReference>
<feature type="transmembrane region" description="Helical" evidence="8">
    <location>
        <begin position="6"/>
        <end position="22"/>
    </location>
</feature>
<evidence type="ECO:0000256" key="3">
    <source>
        <dbReference type="ARBA" id="ARBA00022692"/>
    </source>
</evidence>
<dbReference type="PANTHER" id="PTHR42982:SF1">
    <property type="entry name" value="SEC-INDEPENDENT PROTEIN TRANSLOCASE PROTEIN TATA"/>
    <property type="match status" value="1"/>
</dbReference>
<comment type="subcellular location">
    <subcellularLocation>
        <location evidence="1">Membrane</location>
        <topology evidence="1">Single-pass membrane protein</topology>
    </subcellularLocation>
</comment>
<evidence type="ECO:0000313" key="9">
    <source>
        <dbReference type="EMBL" id="MDN3708415.1"/>
    </source>
</evidence>
<keyword evidence="6" id="KW-0811">Translocation</keyword>
<keyword evidence="10" id="KW-1185">Reference proteome</keyword>
<organism evidence="9 10">
    <name type="scientific">Paenimyroides ceti</name>
    <dbReference type="NCBI Taxonomy" id="395087"/>
    <lineage>
        <taxon>Bacteria</taxon>
        <taxon>Pseudomonadati</taxon>
        <taxon>Bacteroidota</taxon>
        <taxon>Flavobacteriia</taxon>
        <taxon>Flavobacteriales</taxon>
        <taxon>Flavobacteriaceae</taxon>
        <taxon>Paenimyroides</taxon>
    </lineage>
</organism>
<evidence type="ECO:0000256" key="1">
    <source>
        <dbReference type="ARBA" id="ARBA00004167"/>
    </source>
</evidence>
<dbReference type="Pfam" id="PF02416">
    <property type="entry name" value="TatA_B_E"/>
    <property type="match status" value="1"/>
</dbReference>
<reference evidence="10" key="1">
    <citation type="journal article" date="2019" name="Int. J. Syst. Evol. Microbiol.">
        <title>The Global Catalogue of Microorganisms (GCM) 10K type strain sequencing project: providing services to taxonomists for standard genome sequencing and annotation.</title>
        <authorList>
            <consortium name="The Broad Institute Genomics Platform"/>
            <consortium name="The Broad Institute Genome Sequencing Center for Infectious Disease"/>
            <person name="Wu L."/>
            <person name="Ma J."/>
        </authorList>
    </citation>
    <scope>NUCLEOTIDE SEQUENCE [LARGE SCALE GENOMIC DNA]</scope>
    <source>
        <strain evidence="10">CECT 7184</strain>
    </source>
</reference>
<evidence type="ECO:0000256" key="2">
    <source>
        <dbReference type="ARBA" id="ARBA00022448"/>
    </source>
</evidence>
<dbReference type="Proteomes" id="UP001242368">
    <property type="component" value="Unassembled WGS sequence"/>
</dbReference>
<evidence type="ECO:0000256" key="5">
    <source>
        <dbReference type="ARBA" id="ARBA00022989"/>
    </source>
</evidence>
<dbReference type="Gene3D" id="1.20.5.3310">
    <property type="match status" value="1"/>
</dbReference>
<evidence type="ECO:0000256" key="4">
    <source>
        <dbReference type="ARBA" id="ARBA00022927"/>
    </source>
</evidence>
<keyword evidence="3 8" id="KW-0812">Transmembrane</keyword>
<comment type="caution">
    <text evidence="9">The sequence shown here is derived from an EMBL/GenBank/DDBJ whole genome shotgun (WGS) entry which is preliminary data.</text>
</comment>
<keyword evidence="2" id="KW-0813">Transport</keyword>
<accession>A0ABT8CZ02</accession>
<keyword evidence="5 8" id="KW-1133">Transmembrane helix</keyword>
<name>A0ABT8CZ02_9FLAO</name>
<proteinExistence type="predicted"/>
<keyword evidence="7 8" id="KW-0472">Membrane</keyword>
<gene>
    <name evidence="9" type="ORF">QW060_15040</name>
</gene>
<dbReference type="EMBL" id="JAUFQU010000001">
    <property type="protein sequence ID" value="MDN3708415.1"/>
    <property type="molecule type" value="Genomic_DNA"/>
</dbReference>
<dbReference type="RefSeq" id="WP_290364281.1">
    <property type="nucleotide sequence ID" value="NZ_JAUFQU010000001.1"/>
</dbReference>
<evidence type="ECO:0000256" key="8">
    <source>
        <dbReference type="SAM" id="Phobius"/>
    </source>
</evidence>
<evidence type="ECO:0000256" key="6">
    <source>
        <dbReference type="ARBA" id="ARBA00023010"/>
    </source>
</evidence>
<sequence length="118" mass="13182">MFGIGMGEFVFIMVVVLMLFGSDKIPDIARGLAKGLAQIKNATNDIKHEITKSVEESGVIKDIQETVNVDEIKKSVGYDELKESMNIDRFNPLNDVQNEIDKAKEDIESISGPVKRQR</sequence>
<evidence type="ECO:0000256" key="7">
    <source>
        <dbReference type="ARBA" id="ARBA00023136"/>
    </source>
</evidence>
<evidence type="ECO:0000313" key="10">
    <source>
        <dbReference type="Proteomes" id="UP001242368"/>
    </source>
</evidence>